<organism evidence="1 2">
    <name type="scientific">Methylotuvimicrobium buryatense</name>
    <name type="common">Methylomicrobium buryatense</name>
    <dbReference type="NCBI Taxonomy" id="95641"/>
    <lineage>
        <taxon>Bacteria</taxon>
        <taxon>Pseudomonadati</taxon>
        <taxon>Pseudomonadota</taxon>
        <taxon>Gammaproteobacteria</taxon>
        <taxon>Methylococcales</taxon>
        <taxon>Methylococcaceae</taxon>
        <taxon>Methylotuvimicrobium</taxon>
    </lineage>
</organism>
<dbReference type="InterPro" id="IPR022484">
    <property type="entry name" value="PEP-CTERM/exosrtase_acylTfrase"/>
</dbReference>
<evidence type="ECO:0000313" key="1">
    <source>
        <dbReference type="EMBL" id="QCW82584.1"/>
    </source>
</evidence>
<protein>
    <submittedName>
        <fullName evidence="1">PEP-CTERM/exosortase system-associated acyltransferase</fullName>
    </submittedName>
</protein>
<dbReference type="KEGG" id="mbur:EQU24_10325"/>
<keyword evidence="1" id="KW-0012">Acyltransferase</keyword>
<evidence type="ECO:0000313" key="2">
    <source>
        <dbReference type="Proteomes" id="UP000305881"/>
    </source>
</evidence>
<dbReference type="Pfam" id="PF13444">
    <property type="entry name" value="Acetyltransf_5"/>
    <property type="match status" value="1"/>
</dbReference>
<sequence length="243" mass="28457">MNSNLSLIDHYSKYFCTQKALTPDLKRQAYNLRYRVYYEDQKMISADSVSNELEFDEWDNDAIHSLLILKKNHLPIGNVRLIIVNESSDMKLPVEKHYKHQFDFSKLGLTTLRSGKTGEISRMAILPSFRRRPADIDYSANQIDNQVDLENRRYPINYMPMCLAFAAIELMLEQKLDYGVALMEPRLAKLLVRFGIELKQIGQSIEYFGLRAPFCIFPEHSYQNLSPEYRILFDTIRSELIRS</sequence>
<dbReference type="OrthoDB" id="582214at2"/>
<name>A0A4P9UMR0_METBY</name>
<dbReference type="GO" id="GO:0016746">
    <property type="term" value="F:acyltransferase activity"/>
    <property type="evidence" value="ECO:0007669"/>
    <property type="project" value="UniProtKB-KW"/>
</dbReference>
<dbReference type="AlphaFoldDB" id="A0A4P9UMR0"/>
<dbReference type="Gene3D" id="3.40.630.30">
    <property type="match status" value="1"/>
</dbReference>
<dbReference type="NCBIfam" id="TIGR03694">
    <property type="entry name" value="exosort_acyl"/>
    <property type="match status" value="1"/>
</dbReference>
<keyword evidence="2" id="KW-1185">Reference proteome</keyword>
<proteinExistence type="predicted"/>
<dbReference type="EMBL" id="CP035467">
    <property type="protein sequence ID" value="QCW82584.1"/>
    <property type="molecule type" value="Genomic_DNA"/>
</dbReference>
<dbReference type="STRING" id="675511.GCA_000341735_00974"/>
<gene>
    <name evidence="1" type="ORF">EQU24_10325</name>
</gene>
<dbReference type="InterPro" id="IPR016181">
    <property type="entry name" value="Acyl_CoA_acyltransferase"/>
</dbReference>
<accession>A0A4P9UMR0</accession>
<reference evidence="2" key="1">
    <citation type="journal article" date="2019" name="J. Bacteriol.">
        <title>A Mutagenic Screen Identifies a TonB-Dependent Receptor Required for the Lanthanide Metal Switch in the Type I Methanotroph 'Methylotuvimicrobium buryatense' 5GB1C.</title>
        <authorList>
            <person name="Groom J.D."/>
            <person name="Ford S.M."/>
            <person name="Pesesky M.W."/>
            <person name="Lidstrom M.E."/>
        </authorList>
    </citation>
    <scope>NUCLEOTIDE SEQUENCE [LARGE SCALE GENOMIC DNA]</scope>
    <source>
        <strain evidence="2">5GB1C</strain>
    </source>
</reference>
<dbReference type="RefSeq" id="WP_017839582.1">
    <property type="nucleotide sequence ID" value="NZ_CP035467.1"/>
</dbReference>
<dbReference type="SUPFAM" id="SSF55729">
    <property type="entry name" value="Acyl-CoA N-acyltransferases (Nat)"/>
    <property type="match status" value="1"/>
</dbReference>
<keyword evidence="1" id="KW-0808">Transferase</keyword>
<dbReference type="Proteomes" id="UP000305881">
    <property type="component" value="Chromosome"/>
</dbReference>